<feature type="binding site" evidence="9">
    <location>
        <position position="10"/>
    </location>
    <ligand>
        <name>substrate</name>
    </ligand>
</feature>
<feature type="binding site" evidence="9">
    <location>
        <position position="99"/>
    </location>
    <ligand>
        <name>ATP</name>
        <dbReference type="ChEBI" id="CHEBI:30616"/>
    </ligand>
</feature>
<dbReference type="GO" id="GO:0015937">
    <property type="term" value="P:coenzyme A biosynthetic process"/>
    <property type="evidence" value="ECO:0007669"/>
    <property type="project" value="UniProtKB-UniRule"/>
</dbReference>
<dbReference type="PRINTS" id="PR01020">
    <property type="entry name" value="LPSBIOSNTHSS"/>
</dbReference>
<dbReference type="NCBIfam" id="TIGR01510">
    <property type="entry name" value="coaD_prev_kdtB"/>
    <property type="match status" value="1"/>
</dbReference>
<sequence length="167" mass="19042">MGKEVVYPGSFDPVTLGHLDLVKRARTIFDRVVIAIADNSEKKPIFSREERLQILREITRDIPGVEIDYFSGLLVDYLKKKGIKTILRGLRAVSDFDYEFQMVLTNRRLAPEIETVFLMPQEDYFFLSSSLIKEIAHLGADLSAFVPKVVERALKEKLGGKVCHSRV</sequence>
<comment type="caution">
    <text evidence="11">The sequence shown here is derived from an EMBL/GenBank/DDBJ whole genome shotgun (WGS) entry which is preliminary data.</text>
</comment>
<dbReference type="PANTHER" id="PTHR21342:SF1">
    <property type="entry name" value="PHOSPHOPANTETHEINE ADENYLYLTRANSFERASE"/>
    <property type="match status" value="1"/>
</dbReference>
<evidence type="ECO:0000313" key="12">
    <source>
        <dbReference type="Proteomes" id="UP000230392"/>
    </source>
</evidence>
<organism evidence="11 12">
    <name type="scientific">bacterium (Candidatus Ratteibacteria) CG23_combo_of_CG06-09_8_20_14_all_48_7</name>
    <dbReference type="NCBI Taxonomy" id="2014292"/>
    <lineage>
        <taxon>Bacteria</taxon>
        <taxon>Candidatus Ratteibacteria</taxon>
    </lineage>
</organism>
<dbReference type="CDD" id="cd02163">
    <property type="entry name" value="PPAT"/>
    <property type="match status" value="1"/>
</dbReference>
<feature type="domain" description="Cytidyltransferase-like" evidence="10">
    <location>
        <begin position="6"/>
        <end position="134"/>
    </location>
</feature>
<comment type="catalytic activity">
    <reaction evidence="8 9">
        <text>(R)-4'-phosphopantetheine + ATP + H(+) = 3'-dephospho-CoA + diphosphate</text>
        <dbReference type="Rhea" id="RHEA:19801"/>
        <dbReference type="ChEBI" id="CHEBI:15378"/>
        <dbReference type="ChEBI" id="CHEBI:30616"/>
        <dbReference type="ChEBI" id="CHEBI:33019"/>
        <dbReference type="ChEBI" id="CHEBI:57328"/>
        <dbReference type="ChEBI" id="CHEBI:61723"/>
        <dbReference type="EC" id="2.7.7.3"/>
    </reaction>
</comment>
<feature type="binding site" evidence="9">
    <location>
        <begin position="89"/>
        <end position="91"/>
    </location>
    <ligand>
        <name>ATP</name>
        <dbReference type="ChEBI" id="CHEBI:30616"/>
    </ligand>
</feature>
<dbReference type="UniPathway" id="UPA00241">
    <property type="reaction ID" value="UER00355"/>
</dbReference>
<dbReference type="SUPFAM" id="SSF52374">
    <property type="entry name" value="Nucleotidylyl transferase"/>
    <property type="match status" value="1"/>
</dbReference>
<feature type="binding site" evidence="9">
    <location>
        <begin position="10"/>
        <end position="11"/>
    </location>
    <ligand>
        <name>ATP</name>
        <dbReference type="ChEBI" id="CHEBI:30616"/>
    </ligand>
</feature>
<keyword evidence="3 9" id="KW-0548">Nucleotidyltransferase</keyword>
<comment type="pathway">
    <text evidence="9">Cofactor biosynthesis; coenzyme A biosynthesis; CoA from (R)-pantothenate: step 4/5.</text>
</comment>
<evidence type="ECO:0000256" key="6">
    <source>
        <dbReference type="ARBA" id="ARBA00022842"/>
    </source>
</evidence>
<feature type="binding site" evidence="9">
    <location>
        <position position="18"/>
    </location>
    <ligand>
        <name>ATP</name>
        <dbReference type="ChEBI" id="CHEBI:30616"/>
    </ligand>
</feature>
<dbReference type="Proteomes" id="UP000230392">
    <property type="component" value="Unassembled WGS sequence"/>
</dbReference>
<dbReference type="GO" id="GO:0005524">
    <property type="term" value="F:ATP binding"/>
    <property type="evidence" value="ECO:0007669"/>
    <property type="project" value="UniProtKB-KW"/>
</dbReference>
<feature type="binding site" evidence="9">
    <location>
        <begin position="124"/>
        <end position="130"/>
    </location>
    <ligand>
        <name>ATP</name>
        <dbReference type="ChEBI" id="CHEBI:30616"/>
    </ligand>
</feature>
<comment type="function">
    <text evidence="9">Reversibly transfers an adenylyl group from ATP to 4'-phosphopantetheine, yielding dephospho-CoA (dPCoA) and pyrophosphate.</text>
</comment>
<keyword evidence="1 9" id="KW-0963">Cytoplasm</keyword>
<dbReference type="GO" id="GO:0005737">
    <property type="term" value="C:cytoplasm"/>
    <property type="evidence" value="ECO:0007669"/>
    <property type="project" value="UniProtKB-SubCell"/>
</dbReference>
<gene>
    <name evidence="9" type="primary">coaD</name>
    <name evidence="11" type="ORF">COX46_04000</name>
</gene>
<reference evidence="11 12" key="1">
    <citation type="submission" date="2017-09" db="EMBL/GenBank/DDBJ databases">
        <title>Depth-based differentiation of microbial function through sediment-hosted aquifers and enrichment of novel symbionts in the deep terrestrial subsurface.</title>
        <authorList>
            <person name="Probst A.J."/>
            <person name="Ladd B."/>
            <person name="Jarett J.K."/>
            <person name="Geller-Mcgrath D.E."/>
            <person name="Sieber C.M."/>
            <person name="Emerson J.B."/>
            <person name="Anantharaman K."/>
            <person name="Thomas B.C."/>
            <person name="Malmstrom R."/>
            <person name="Stieglmeier M."/>
            <person name="Klingl A."/>
            <person name="Woyke T."/>
            <person name="Ryan C.M."/>
            <person name="Banfield J.F."/>
        </authorList>
    </citation>
    <scope>NUCLEOTIDE SEQUENCE [LARGE SCALE GENOMIC DNA]</scope>
    <source>
        <strain evidence="11">CG23_combo_of_CG06-09_8_20_14_all_48_7</strain>
    </source>
</reference>
<evidence type="ECO:0000259" key="10">
    <source>
        <dbReference type="Pfam" id="PF01467"/>
    </source>
</evidence>
<dbReference type="Gene3D" id="3.40.50.620">
    <property type="entry name" value="HUPs"/>
    <property type="match status" value="1"/>
</dbReference>
<comment type="similarity">
    <text evidence="9">Belongs to the bacterial CoaD family.</text>
</comment>
<proteinExistence type="inferred from homology"/>
<keyword evidence="2 9" id="KW-0808">Transferase</keyword>
<dbReference type="HAMAP" id="MF_00151">
    <property type="entry name" value="PPAT_bact"/>
    <property type="match status" value="1"/>
</dbReference>
<evidence type="ECO:0000256" key="3">
    <source>
        <dbReference type="ARBA" id="ARBA00022695"/>
    </source>
</evidence>
<comment type="cofactor">
    <cofactor evidence="9">
        <name>Mg(2+)</name>
        <dbReference type="ChEBI" id="CHEBI:18420"/>
    </cofactor>
</comment>
<dbReference type="PANTHER" id="PTHR21342">
    <property type="entry name" value="PHOSPHOPANTETHEINE ADENYLYLTRANSFERASE"/>
    <property type="match status" value="1"/>
</dbReference>
<feature type="binding site" evidence="9">
    <location>
        <position position="74"/>
    </location>
    <ligand>
        <name>substrate</name>
    </ligand>
</feature>
<dbReference type="InterPro" id="IPR001980">
    <property type="entry name" value="PPAT"/>
</dbReference>
<dbReference type="EMBL" id="PCRF01000198">
    <property type="protein sequence ID" value="PIP16162.1"/>
    <property type="molecule type" value="Genomic_DNA"/>
</dbReference>
<dbReference type="Pfam" id="PF01467">
    <property type="entry name" value="CTP_transf_like"/>
    <property type="match status" value="1"/>
</dbReference>
<comment type="subcellular location">
    <subcellularLocation>
        <location evidence="9">Cytoplasm</location>
    </subcellularLocation>
</comment>
<evidence type="ECO:0000256" key="5">
    <source>
        <dbReference type="ARBA" id="ARBA00022840"/>
    </source>
</evidence>
<dbReference type="AlphaFoldDB" id="A0A2G9YAB7"/>
<dbReference type="InterPro" id="IPR004821">
    <property type="entry name" value="Cyt_trans-like"/>
</dbReference>
<keyword evidence="7 9" id="KW-0173">Coenzyme A biosynthesis</keyword>
<evidence type="ECO:0000256" key="7">
    <source>
        <dbReference type="ARBA" id="ARBA00022993"/>
    </source>
</evidence>
<dbReference type="GO" id="GO:0004595">
    <property type="term" value="F:pantetheine-phosphate adenylyltransferase activity"/>
    <property type="evidence" value="ECO:0007669"/>
    <property type="project" value="UniProtKB-UniRule"/>
</dbReference>
<evidence type="ECO:0000256" key="2">
    <source>
        <dbReference type="ARBA" id="ARBA00022679"/>
    </source>
</evidence>
<evidence type="ECO:0000256" key="1">
    <source>
        <dbReference type="ARBA" id="ARBA00022490"/>
    </source>
</evidence>
<keyword evidence="4 9" id="KW-0547">Nucleotide-binding</keyword>
<dbReference type="EC" id="2.7.7.3" evidence="9"/>
<dbReference type="InterPro" id="IPR014729">
    <property type="entry name" value="Rossmann-like_a/b/a_fold"/>
</dbReference>
<dbReference type="NCBIfam" id="TIGR00125">
    <property type="entry name" value="cyt_tran_rel"/>
    <property type="match status" value="1"/>
</dbReference>
<feature type="binding site" evidence="9">
    <location>
        <position position="42"/>
    </location>
    <ligand>
        <name>substrate</name>
    </ligand>
</feature>
<accession>A0A2G9YAB7</accession>
<evidence type="ECO:0000313" key="11">
    <source>
        <dbReference type="EMBL" id="PIP16162.1"/>
    </source>
</evidence>
<feature type="site" description="Transition state stabilizer" evidence="9">
    <location>
        <position position="18"/>
    </location>
</feature>
<keyword evidence="6 9" id="KW-0460">Magnesium</keyword>
<protein>
    <recommendedName>
        <fullName evidence="9">Phosphopantetheine adenylyltransferase</fullName>
        <ecNumber evidence="9">2.7.7.3</ecNumber>
    </recommendedName>
    <alternativeName>
        <fullName evidence="9">Dephospho-CoA pyrophosphorylase</fullName>
    </alternativeName>
    <alternativeName>
        <fullName evidence="9">Pantetheine-phosphate adenylyltransferase</fullName>
        <shortName evidence="9">PPAT</shortName>
    </alternativeName>
</protein>
<evidence type="ECO:0000256" key="9">
    <source>
        <dbReference type="HAMAP-Rule" id="MF_00151"/>
    </source>
</evidence>
<name>A0A2G9YAB7_9BACT</name>
<feature type="binding site" evidence="9">
    <location>
        <position position="88"/>
    </location>
    <ligand>
        <name>substrate</name>
    </ligand>
</feature>
<evidence type="ECO:0000256" key="4">
    <source>
        <dbReference type="ARBA" id="ARBA00022741"/>
    </source>
</evidence>
<keyword evidence="5 9" id="KW-0067">ATP-binding</keyword>
<comment type="subunit">
    <text evidence="9">Homohexamer.</text>
</comment>
<evidence type="ECO:0000256" key="8">
    <source>
        <dbReference type="ARBA" id="ARBA00029346"/>
    </source>
</evidence>